<dbReference type="Gene3D" id="1.10.238.10">
    <property type="entry name" value="EF-hand"/>
    <property type="match status" value="1"/>
</dbReference>
<dbReference type="Gene3D" id="3.40.50.300">
    <property type="entry name" value="P-loop containing nucleotide triphosphate hydrolases"/>
    <property type="match status" value="1"/>
</dbReference>
<accession>A0A7S2HR06</accession>
<evidence type="ECO:0000256" key="1">
    <source>
        <dbReference type="ARBA" id="ARBA00022741"/>
    </source>
</evidence>
<evidence type="ECO:0000256" key="2">
    <source>
        <dbReference type="ARBA" id="ARBA00022837"/>
    </source>
</evidence>
<keyword evidence="1" id="KW-0547">Nucleotide-binding</keyword>
<sequence>MVLYGSSIARHIKYLSSSAKWSPPSSVICHGEIRKKSTNAEVEPAHSSINNFINENESSATQENNEIEYKSLPSHERATFAFAKLLSPGKTTIVFDDFVSVLSEMRLDFGLSRVELARVFRKLDLNGDGHLTLDEFRAGKPNCPLTKALVESLVGSTVRSEQDLDFPHDDFDWGVSTAKFYSAPMSEDFVGDNVHIRKLLDYDFHNNYTHKRQLYQDRMIRRNVLLEGSSTDEPWLVCTCGPMGAGKGWVLGWMSANGYLPLERISKIDPDAFKIRMPEWPIYQQNSLDLAGKQTHAESGYIAEIAAHLAMDNSMNVWVDGSLRNYEWYAKHFVKVREKWPQYRIAILAITAPDETIQKRLKHREEMTGRHVDPDLQRDSSKGVEVGLRELAPSVDLIAHVCNSNEGDMNTPPILKYVSLIDSSGNWELVKDLTNH</sequence>
<dbReference type="InterPro" id="IPR027417">
    <property type="entry name" value="P-loop_NTPase"/>
</dbReference>
<feature type="domain" description="EF-hand" evidence="4">
    <location>
        <begin position="111"/>
        <end position="146"/>
    </location>
</feature>
<dbReference type="GO" id="GO:0005509">
    <property type="term" value="F:calcium ion binding"/>
    <property type="evidence" value="ECO:0007669"/>
    <property type="project" value="InterPro"/>
</dbReference>
<reference evidence="5" key="1">
    <citation type="submission" date="2021-01" db="EMBL/GenBank/DDBJ databases">
        <authorList>
            <person name="Corre E."/>
            <person name="Pelletier E."/>
            <person name="Niang G."/>
            <person name="Scheremetjew M."/>
            <person name="Finn R."/>
            <person name="Kale V."/>
            <person name="Holt S."/>
            <person name="Cochrane G."/>
            <person name="Meng A."/>
            <person name="Brown T."/>
            <person name="Cohen L."/>
        </authorList>
    </citation>
    <scope>NUCLEOTIDE SEQUENCE</scope>
    <source>
        <strain evidence="5">CCMP826</strain>
    </source>
</reference>
<dbReference type="InterPro" id="IPR011992">
    <property type="entry name" value="EF-hand-dom_pair"/>
</dbReference>
<evidence type="ECO:0000313" key="5">
    <source>
        <dbReference type="EMBL" id="CAD9497855.1"/>
    </source>
</evidence>
<gene>
    <name evidence="5" type="ORF">HTAM1171_LOCUS7054</name>
</gene>
<protein>
    <recommendedName>
        <fullName evidence="4">EF-hand domain-containing protein</fullName>
    </recommendedName>
</protein>
<dbReference type="SUPFAM" id="SSF52540">
    <property type="entry name" value="P-loop containing nucleoside triphosphate hydrolases"/>
    <property type="match status" value="1"/>
</dbReference>
<dbReference type="GO" id="GO:0016301">
    <property type="term" value="F:kinase activity"/>
    <property type="evidence" value="ECO:0007669"/>
    <property type="project" value="InterPro"/>
</dbReference>
<dbReference type="Pfam" id="PF06414">
    <property type="entry name" value="Zeta_toxin"/>
    <property type="match status" value="1"/>
</dbReference>
<dbReference type="PROSITE" id="PS50222">
    <property type="entry name" value="EF_HAND_2"/>
    <property type="match status" value="1"/>
</dbReference>
<proteinExistence type="predicted"/>
<dbReference type="InterPro" id="IPR018247">
    <property type="entry name" value="EF_Hand_1_Ca_BS"/>
</dbReference>
<evidence type="ECO:0000259" key="4">
    <source>
        <dbReference type="PROSITE" id="PS50222"/>
    </source>
</evidence>
<dbReference type="SUPFAM" id="SSF47473">
    <property type="entry name" value="EF-hand"/>
    <property type="match status" value="1"/>
</dbReference>
<dbReference type="InterPro" id="IPR002048">
    <property type="entry name" value="EF_hand_dom"/>
</dbReference>
<name>A0A7S2HR06_9STRA</name>
<dbReference type="InterPro" id="IPR010488">
    <property type="entry name" value="Zeta_toxin_domain"/>
</dbReference>
<dbReference type="EMBL" id="HBGV01011480">
    <property type="protein sequence ID" value="CAD9497855.1"/>
    <property type="molecule type" value="Transcribed_RNA"/>
</dbReference>
<dbReference type="PROSITE" id="PS00018">
    <property type="entry name" value="EF_HAND_1"/>
    <property type="match status" value="1"/>
</dbReference>
<dbReference type="GO" id="GO:0005524">
    <property type="term" value="F:ATP binding"/>
    <property type="evidence" value="ECO:0007669"/>
    <property type="project" value="UniProtKB-KW"/>
</dbReference>
<dbReference type="AlphaFoldDB" id="A0A7S2HR06"/>
<organism evidence="5">
    <name type="scientific">Helicotheca tamesis</name>
    <dbReference type="NCBI Taxonomy" id="374047"/>
    <lineage>
        <taxon>Eukaryota</taxon>
        <taxon>Sar</taxon>
        <taxon>Stramenopiles</taxon>
        <taxon>Ochrophyta</taxon>
        <taxon>Bacillariophyta</taxon>
        <taxon>Mediophyceae</taxon>
        <taxon>Lithodesmiophycidae</taxon>
        <taxon>Lithodesmiales</taxon>
        <taxon>Lithodesmiaceae</taxon>
        <taxon>Helicotheca</taxon>
    </lineage>
</organism>
<keyword evidence="3" id="KW-0067">ATP-binding</keyword>
<keyword evidence="2" id="KW-0106">Calcium</keyword>
<evidence type="ECO:0000256" key="3">
    <source>
        <dbReference type="ARBA" id="ARBA00022840"/>
    </source>
</evidence>